<gene>
    <name evidence="1" type="ORF">PPTG_23045</name>
</gene>
<dbReference type="GeneID" id="20191644"/>
<organism evidence="1 2">
    <name type="scientific">Phytophthora nicotianae (strain INRA-310)</name>
    <name type="common">Phytophthora parasitica</name>
    <dbReference type="NCBI Taxonomy" id="761204"/>
    <lineage>
        <taxon>Eukaryota</taxon>
        <taxon>Sar</taxon>
        <taxon>Stramenopiles</taxon>
        <taxon>Oomycota</taxon>
        <taxon>Peronosporomycetes</taxon>
        <taxon>Peronosporales</taxon>
        <taxon>Peronosporaceae</taxon>
        <taxon>Phytophthora</taxon>
    </lineage>
</organism>
<sequence length="30" mass="3375">MKKQGLKNDVVITIDPKLWQFSGTGEKSIL</sequence>
<reference evidence="2" key="1">
    <citation type="submission" date="2011-12" db="EMBL/GenBank/DDBJ databases">
        <authorList>
            <consortium name="The Broad Institute Genome Sequencing Platform"/>
            <person name="Russ C."/>
            <person name="Tyler B."/>
            <person name="Panabieres F."/>
            <person name="Shan W."/>
            <person name="Tripathy S."/>
            <person name="Grunwald N."/>
            <person name="Machado M."/>
            <person name="Young S.K."/>
            <person name="Zeng Q."/>
            <person name="Gargeya S."/>
            <person name="Fitzgerald M."/>
            <person name="Haas B."/>
            <person name="Abouelleil A."/>
            <person name="Alvarado L."/>
            <person name="Arachchi H.M."/>
            <person name="Berlin A."/>
            <person name="Chapman S.B."/>
            <person name="Gearin G."/>
            <person name="Goldberg J."/>
            <person name="Griggs A."/>
            <person name="Gujja S."/>
            <person name="Hansen M."/>
            <person name="Heiman D."/>
            <person name="Howarth C."/>
            <person name="Larimer J."/>
            <person name="Lui A."/>
            <person name="MacDonald P.J.P."/>
            <person name="McCowen C."/>
            <person name="Montmayeur A."/>
            <person name="Murphy C."/>
            <person name="Neiman D."/>
            <person name="Pearson M."/>
            <person name="Priest M."/>
            <person name="Roberts A."/>
            <person name="Saif S."/>
            <person name="Shea T."/>
            <person name="Sisk P."/>
            <person name="Stolte C."/>
            <person name="Sykes S."/>
            <person name="Wortman J."/>
            <person name="Nusbaum C."/>
            <person name="Birren B."/>
        </authorList>
    </citation>
    <scope>NUCLEOTIDE SEQUENCE [LARGE SCALE GENOMIC DNA]</scope>
    <source>
        <strain evidence="2">INRA-310</strain>
    </source>
</reference>
<evidence type="ECO:0000313" key="2">
    <source>
        <dbReference type="Proteomes" id="UP000018817"/>
    </source>
</evidence>
<dbReference type="AlphaFoldDB" id="W2Q5X4"/>
<dbReference type="VEuPathDB" id="FungiDB:PPTG_23045"/>
<reference evidence="1 2" key="2">
    <citation type="submission" date="2013-11" db="EMBL/GenBank/DDBJ databases">
        <title>The Genome Sequence of Phytophthora parasitica INRA-310.</title>
        <authorList>
            <consortium name="The Broad Institute Genomics Platform"/>
            <person name="Russ C."/>
            <person name="Tyler B."/>
            <person name="Panabieres F."/>
            <person name="Shan W."/>
            <person name="Tripathy S."/>
            <person name="Grunwald N."/>
            <person name="Machado M."/>
            <person name="Johnson C.S."/>
            <person name="Arredondo F."/>
            <person name="Hong C."/>
            <person name="Coffey M."/>
            <person name="Young S.K."/>
            <person name="Zeng Q."/>
            <person name="Gargeya S."/>
            <person name="Fitzgerald M."/>
            <person name="Abouelleil A."/>
            <person name="Alvarado L."/>
            <person name="Chapman S.B."/>
            <person name="Gainer-Dewar J."/>
            <person name="Goldberg J."/>
            <person name="Griggs A."/>
            <person name="Gujja S."/>
            <person name="Hansen M."/>
            <person name="Howarth C."/>
            <person name="Imamovic A."/>
            <person name="Ireland A."/>
            <person name="Larimer J."/>
            <person name="McCowan C."/>
            <person name="Murphy C."/>
            <person name="Pearson M."/>
            <person name="Poon T.W."/>
            <person name="Priest M."/>
            <person name="Roberts A."/>
            <person name="Saif S."/>
            <person name="Shea T."/>
            <person name="Sykes S."/>
            <person name="Wortman J."/>
            <person name="Nusbaum C."/>
            <person name="Birren B."/>
        </authorList>
    </citation>
    <scope>NUCLEOTIDE SEQUENCE [LARGE SCALE GENOMIC DNA]</scope>
    <source>
        <strain evidence="1 2">INRA-310</strain>
    </source>
</reference>
<evidence type="ECO:0000313" key="1">
    <source>
        <dbReference type="EMBL" id="ETN08598.1"/>
    </source>
</evidence>
<dbReference type="EMBL" id="KI669588">
    <property type="protein sequence ID" value="ETN08598.1"/>
    <property type="molecule type" value="Genomic_DNA"/>
</dbReference>
<dbReference type="Proteomes" id="UP000018817">
    <property type="component" value="Unassembled WGS sequence"/>
</dbReference>
<protein>
    <submittedName>
        <fullName evidence="1">Uncharacterized protein</fullName>
    </submittedName>
</protein>
<proteinExistence type="predicted"/>
<accession>W2Q5X4</accession>
<name>W2Q5X4_PHYN3</name>
<dbReference type="RefSeq" id="XP_008906346.1">
    <property type="nucleotide sequence ID" value="XM_008908098.1"/>
</dbReference>